<comment type="caution">
    <text evidence="1">The sequence shown here is derived from an EMBL/GenBank/DDBJ whole genome shotgun (WGS) entry which is preliminary data.</text>
</comment>
<evidence type="ECO:0000313" key="1">
    <source>
        <dbReference type="EMBL" id="KAL3582014.1"/>
    </source>
</evidence>
<evidence type="ECO:0000313" key="2">
    <source>
        <dbReference type="Proteomes" id="UP000309997"/>
    </source>
</evidence>
<protein>
    <submittedName>
        <fullName evidence="1">Uncharacterized protein</fullName>
    </submittedName>
</protein>
<dbReference type="EMBL" id="RCHU02000008">
    <property type="protein sequence ID" value="KAL3582014.1"/>
    <property type="molecule type" value="Genomic_DNA"/>
</dbReference>
<reference evidence="1 2" key="1">
    <citation type="journal article" date="2024" name="Plant Biotechnol. J.">
        <title>Genome and CRISPR/Cas9 system of a widespread forest tree (Populus alba) in the world.</title>
        <authorList>
            <person name="Liu Y.J."/>
            <person name="Jiang P.F."/>
            <person name="Han X.M."/>
            <person name="Li X.Y."/>
            <person name="Wang H.M."/>
            <person name="Wang Y.J."/>
            <person name="Wang X.X."/>
            <person name="Zeng Q.Y."/>
        </authorList>
    </citation>
    <scope>NUCLEOTIDE SEQUENCE [LARGE SCALE GENOMIC DNA]</scope>
    <source>
        <strain evidence="2">cv. PAL-ZL1</strain>
    </source>
</reference>
<keyword evidence="2" id="KW-1185">Reference proteome</keyword>
<dbReference type="Proteomes" id="UP000309997">
    <property type="component" value="Unassembled WGS sequence"/>
</dbReference>
<proteinExistence type="predicted"/>
<sequence length="98" mass="10448">MNSGKGAASSKTETEDEGIDGTGVAFVIGAVAGAALMAWDMISRLSHLGAEVVCLHSEKVTQVEVFSPNNWVLYSLSLSMDMIYEVDEVGLAWRIAVL</sequence>
<accession>A0ACC4BTQ4</accession>
<organism evidence="1 2">
    <name type="scientific">Populus alba</name>
    <name type="common">White poplar</name>
    <dbReference type="NCBI Taxonomy" id="43335"/>
    <lineage>
        <taxon>Eukaryota</taxon>
        <taxon>Viridiplantae</taxon>
        <taxon>Streptophyta</taxon>
        <taxon>Embryophyta</taxon>
        <taxon>Tracheophyta</taxon>
        <taxon>Spermatophyta</taxon>
        <taxon>Magnoliopsida</taxon>
        <taxon>eudicotyledons</taxon>
        <taxon>Gunneridae</taxon>
        <taxon>Pentapetalae</taxon>
        <taxon>rosids</taxon>
        <taxon>fabids</taxon>
        <taxon>Malpighiales</taxon>
        <taxon>Salicaceae</taxon>
        <taxon>Saliceae</taxon>
        <taxon>Populus</taxon>
    </lineage>
</organism>
<gene>
    <name evidence="1" type="ORF">D5086_016346</name>
</gene>
<name>A0ACC4BTQ4_POPAL</name>